<evidence type="ECO:0000256" key="4">
    <source>
        <dbReference type="RuleBase" id="RU365014"/>
    </source>
</evidence>
<dbReference type="PANTHER" id="PTHR43380">
    <property type="entry name" value="2-OXOISOVALERATE DEHYDROGENASE SUBUNIT ALPHA, MITOCHONDRIAL"/>
    <property type="match status" value="1"/>
</dbReference>
<evidence type="ECO:0000313" key="8">
    <source>
        <dbReference type="WBParaSite" id="ECPE_0000063601-mRNA-1"/>
    </source>
</evidence>
<comment type="similarity">
    <text evidence="1 4">Belongs to the BCKDHA family.</text>
</comment>
<reference evidence="6 7" key="2">
    <citation type="submission" date="2018-11" db="EMBL/GenBank/DDBJ databases">
        <authorList>
            <consortium name="Pathogen Informatics"/>
        </authorList>
    </citation>
    <scope>NUCLEOTIDE SEQUENCE [LARGE SCALE GENOMIC DNA]</scope>
    <source>
        <strain evidence="6 7">Egypt</strain>
    </source>
</reference>
<dbReference type="InterPro" id="IPR001017">
    <property type="entry name" value="DH_E1"/>
</dbReference>
<keyword evidence="3 4" id="KW-0560">Oxidoreductase</keyword>
<dbReference type="GO" id="GO:0003863">
    <property type="term" value="F:branched-chain 2-oxo acid dehydrogenase activity"/>
    <property type="evidence" value="ECO:0007669"/>
    <property type="project" value="UniProtKB-EC"/>
</dbReference>
<dbReference type="EC" id="1.2.4.4" evidence="4"/>
<dbReference type="WBParaSite" id="ECPE_0000063601-mRNA-1">
    <property type="protein sequence ID" value="ECPE_0000063601-mRNA-1"/>
    <property type="gene ID" value="ECPE_0000063601"/>
</dbReference>
<dbReference type="InterPro" id="IPR029061">
    <property type="entry name" value="THDP-binding"/>
</dbReference>
<dbReference type="PANTHER" id="PTHR43380:SF1">
    <property type="entry name" value="2-OXOISOVALERATE DEHYDROGENASE SUBUNIT ALPHA, MITOCHONDRIAL"/>
    <property type="match status" value="1"/>
</dbReference>
<dbReference type="OrthoDB" id="3845at2759"/>
<gene>
    <name evidence="6" type="ORF">ECPE_LOCUS636</name>
</gene>
<comment type="cofactor">
    <cofactor evidence="4">
        <name>thiamine diphosphate</name>
        <dbReference type="ChEBI" id="CHEBI:58937"/>
    </cofactor>
</comment>
<organism evidence="8">
    <name type="scientific">Echinostoma caproni</name>
    <dbReference type="NCBI Taxonomy" id="27848"/>
    <lineage>
        <taxon>Eukaryota</taxon>
        <taxon>Metazoa</taxon>
        <taxon>Spiralia</taxon>
        <taxon>Lophotrochozoa</taxon>
        <taxon>Platyhelminthes</taxon>
        <taxon>Trematoda</taxon>
        <taxon>Digenea</taxon>
        <taxon>Plagiorchiida</taxon>
        <taxon>Echinostomata</taxon>
        <taxon>Echinostomatoidea</taxon>
        <taxon>Echinostomatidae</taxon>
        <taxon>Echinostoma</taxon>
    </lineage>
</organism>
<evidence type="ECO:0000313" key="7">
    <source>
        <dbReference type="Proteomes" id="UP000272942"/>
    </source>
</evidence>
<feature type="domain" description="Dehydrogenase E1 component" evidence="5">
    <location>
        <begin position="3"/>
        <end position="118"/>
    </location>
</feature>
<dbReference type="Proteomes" id="UP000272942">
    <property type="component" value="Unassembled WGS sequence"/>
</dbReference>
<dbReference type="EMBL" id="UZAN01002415">
    <property type="protein sequence ID" value="VDP25967.1"/>
    <property type="molecule type" value="Genomic_DNA"/>
</dbReference>
<dbReference type="SUPFAM" id="SSF52518">
    <property type="entry name" value="Thiamin diphosphate-binding fold (THDP-binding)"/>
    <property type="match status" value="1"/>
</dbReference>
<dbReference type="AlphaFoldDB" id="A0A183A101"/>
<dbReference type="GO" id="GO:0009083">
    <property type="term" value="P:branched-chain amino acid catabolic process"/>
    <property type="evidence" value="ECO:0007669"/>
    <property type="project" value="TreeGrafter"/>
</dbReference>
<protein>
    <recommendedName>
        <fullName evidence="4">2-oxoisovalerate dehydrogenase subunit alpha</fullName>
        <ecNumber evidence="4">1.2.4.4</ecNumber>
    </recommendedName>
    <alternativeName>
        <fullName evidence="4">Branched-chain alpha-keto acid dehydrogenase E1 component alpha chain</fullName>
    </alternativeName>
</protein>
<dbReference type="InterPro" id="IPR050771">
    <property type="entry name" value="Alpha-ketoacid_DH_E1_comp"/>
</dbReference>
<proteinExistence type="inferred from homology"/>
<comment type="function">
    <text evidence="4">The branched-chain alpha-keto dehydrogenase complex catalyzes the overall conversion of alpha-keto acids to acyl-CoA and CO(2). It contains multiple copies of three enzymatic components: branched-chain alpha-keto acid decarboxylase (E1), lipoamide acyltransferase (E2) and lipoamide dehydrogenase (E3).</text>
</comment>
<comment type="catalytic activity">
    <reaction evidence="4">
        <text>N(6)-[(R)-lipoyl]-L-lysyl-[protein] + 3-methyl-2-oxobutanoate + H(+) = N(6)-[(R)-S(8)-2-methylpropanoyldihydrolipoyl]-L-lysyl-[protein] + CO2</text>
        <dbReference type="Rhea" id="RHEA:13457"/>
        <dbReference type="Rhea" id="RHEA-COMP:10474"/>
        <dbReference type="Rhea" id="RHEA-COMP:10497"/>
        <dbReference type="ChEBI" id="CHEBI:11851"/>
        <dbReference type="ChEBI" id="CHEBI:15378"/>
        <dbReference type="ChEBI" id="CHEBI:16526"/>
        <dbReference type="ChEBI" id="CHEBI:83099"/>
        <dbReference type="ChEBI" id="CHEBI:83142"/>
        <dbReference type="EC" id="1.2.4.4"/>
    </reaction>
</comment>
<dbReference type="Pfam" id="PF00676">
    <property type="entry name" value="E1_dh"/>
    <property type="match status" value="1"/>
</dbReference>
<accession>A0A183A101</accession>
<evidence type="ECO:0000256" key="1">
    <source>
        <dbReference type="ARBA" id="ARBA00008646"/>
    </source>
</evidence>
<evidence type="ECO:0000256" key="2">
    <source>
        <dbReference type="ARBA" id="ARBA00022946"/>
    </source>
</evidence>
<keyword evidence="4" id="KW-0786">Thiamine pyrophosphate</keyword>
<keyword evidence="7" id="KW-1185">Reference proteome</keyword>
<evidence type="ECO:0000313" key="6">
    <source>
        <dbReference type="EMBL" id="VDP25967.1"/>
    </source>
</evidence>
<name>A0A183A101_9TREM</name>
<reference evidence="8" key="1">
    <citation type="submission" date="2016-06" db="UniProtKB">
        <authorList>
            <consortium name="WormBaseParasite"/>
        </authorList>
    </citation>
    <scope>IDENTIFICATION</scope>
</reference>
<evidence type="ECO:0000256" key="3">
    <source>
        <dbReference type="ARBA" id="ARBA00023002"/>
    </source>
</evidence>
<sequence length="121" mass="13865">MFRTMILLNTMDRIMYESQRQGRISFYMTNYGEEAAQVGSAAAFKESKLKYEHTPTNTYREAGVLLWRGFTLEQMMDQCYSNAGDVNKGRQMPIHYGSPELNFSTISSPLATQIPIGEFEK</sequence>
<keyword evidence="2" id="KW-0809">Transit peptide</keyword>
<evidence type="ECO:0000259" key="5">
    <source>
        <dbReference type="Pfam" id="PF00676"/>
    </source>
</evidence>
<dbReference type="Gene3D" id="3.40.50.970">
    <property type="match status" value="1"/>
</dbReference>